<reference evidence="4 5" key="1">
    <citation type="submission" date="2015-03" db="EMBL/GenBank/DDBJ databases">
        <title>Genome sequence of Tenacibaculum sp. S2-2, isolated from intestinal microbiota of sea cucumber, Apostichopus japonicas.</title>
        <authorList>
            <person name="Shao Z."/>
            <person name="Wang L."/>
            <person name="Li X."/>
        </authorList>
    </citation>
    <scope>NUCLEOTIDE SEQUENCE [LARGE SCALE GENOMIC DNA]</scope>
    <source>
        <strain evidence="4 5">S2-2</strain>
    </source>
</reference>
<dbReference type="Pfam" id="PF19313">
    <property type="entry name" value="DUF5916"/>
    <property type="match status" value="1"/>
</dbReference>
<dbReference type="OrthoDB" id="9786766at2"/>
<dbReference type="InParanoid" id="A0A1Y2PF27"/>
<evidence type="ECO:0000259" key="3">
    <source>
        <dbReference type="Pfam" id="PF19313"/>
    </source>
</evidence>
<dbReference type="InterPro" id="IPR045670">
    <property type="entry name" value="DUF5916"/>
</dbReference>
<dbReference type="Gene3D" id="2.60.40.1190">
    <property type="match status" value="1"/>
</dbReference>
<dbReference type="EMBL" id="LAPZ01000003">
    <property type="protein sequence ID" value="OSY88397.1"/>
    <property type="molecule type" value="Genomic_DNA"/>
</dbReference>
<dbReference type="Proteomes" id="UP000194221">
    <property type="component" value="Unassembled WGS sequence"/>
</dbReference>
<evidence type="ECO:0000256" key="1">
    <source>
        <dbReference type="SAM" id="SignalP"/>
    </source>
</evidence>
<dbReference type="GO" id="GO:0030246">
    <property type="term" value="F:carbohydrate binding"/>
    <property type="evidence" value="ECO:0007669"/>
    <property type="project" value="InterPro"/>
</dbReference>
<feature type="signal peptide" evidence="1">
    <location>
        <begin position="1"/>
        <end position="21"/>
    </location>
</feature>
<evidence type="ECO:0000313" key="4">
    <source>
        <dbReference type="EMBL" id="OSY88397.1"/>
    </source>
</evidence>
<keyword evidence="5" id="KW-1185">Reference proteome</keyword>
<dbReference type="Pfam" id="PF06452">
    <property type="entry name" value="CBM9_1"/>
    <property type="match status" value="1"/>
</dbReference>
<proteinExistence type="predicted"/>
<protein>
    <submittedName>
        <fullName evidence="4">Uncharacterized protein</fullName>
    </submittedName>
</protein>
<dbReference type="STRING" id="1635173.WH52_06455"/>
<feature type="domain" description="DUF5916" evidence="3">
    <location>
        <begin position="235"/>
        <end position="842"/>
    </location>
</feature>
<evidence type="ECO:0000313" key="5">
    <source>
        <dbReference type="Proteomes" id="UP000194221"/>
    </source>
</evidence>
<feature type="domain" description="Carbohydrate-binding" evidence="2">
    <location>
        <begin position="42"/>
        <end position="197"/>
    </location>
</feature>
<comment type="caution">
    <text evidence="4">The sequence shown here is derived from an EMBL/GenBank/DDBJ whole genome shotgun (WGS) entry which is preliminary data.</text>
</comment>
<dbReference type="GO" id="GO:0004553">
    <property type="term" value="F:hydrolase activity, hydrolyzing O-glycosyl compounds"/>
    <property type="evidence" value="ECO:0007669"/>
    <property type="project" value="InterPro"/>
</dbReference>
<dbReference type="RefSeq" id="WP_086030126.1">
    <property type="nucleotide sequence ID" value="NZ_LAPZ01000003.1"/>
</dbReference>
<dbReference type="AlphaFoldDB" id="A0A1Y2PF27"/>
<sequence>MLKIALKLTIFLLFVSLQLFSQEVNKNRKKNQAIRVENPPTIDGELDDNAWANVKVSKDFIMMRPDNGKPEQEGYQTEVKLVYDNDAVYISALMHTPNPDKIPKEFVNRDNVGNADFFMILINPNDDGQNPFAFAVTAAGVQFDFKVSNGGREDWNWSAVWESAHKITDKGWVVEIKIPYRALRFANQPIQSWGMNFHREIRNINARYTWNHIDNTQGSWTQYDGLIEDFRDIKPPTRLSFYPYASATTITHKGNTDFDWSVGMDVKYGITENFTLDATLIPDFSQVGFDNVQLNLGPFEQQFTEQRQFFTEGTELFNKGRLFYSRRIGGRPIDEFSNERVLRDDEEFNNNIKVNEKITDNPNVKMLNAIKISGRTKSGLGIGFFNAITDKTEATITRTEKTIEGLDTITRVSNYKSLTNPIANYNILVLDQQFNQNSSVSLINTNVIREGRFRDANVTGALWHIEDKKSTYNIDGSFKMSNIYEQKTSENNGQTNTYKSTTTGYAFDTSIGKHAGKWRWEIGYQFENKDYNPNDLGILFSNNEQGVYGFFGYRLLKPKGIFNNYGVNWYYNVNFLHNPGTFTGVNSGLSFWANTRNRFSFGGNLNLSSKRKDFFEPRQGSMSGIFFERPFRVNINHWASTDYRKKLAIDYNWYYTFFKNISKQSYGFRIGPRYRFNNQFSVSYAFRFNNTDDDLGYVDKVNGDIIFGQRDRRTYDNSLSGKYSFSTTSSLSITFLHNWTKVPYKSQFFKLNTSNGQLENTSYSDSYDVNFNNWNLDINYVWQFAPGSQLIAFYRNSIFSRNDNTNVNFFDNLDNLLNDAHKHTFSLRLVYFIDYNNIKNIF</sequence>
<dbReference type="InterPro" id="IPR010502">
    <property type="entry name" value="Carb-bd_dom_fam9"/>
</dbReference>
<evidence type="ECO:0000259" key="2">
    <source>
        <dbReference type="Pfam" id="PF06452"/>
    </source>
</evidence>
<dbReference type="CDD" id="cd09618">
    <property type="entry name" value="CBM9_like_2"/>
    <property type="match status" value="1"/>
</dbReference>
<keyword evidence="1" id="KW-0732">Signal</keyword>
<name>A0A1Y2PF27_9FLAO</name>
<dbReference type="GO" id="GO:0016052">
    <property type="term" value="P:carbohydrate catabolic process"/>
    <property type="evidence" value="ECO:0007669"/>
    <property type="project" value="InterPro"/>
</dbReference>
<dbReference type="SUPFAM" id="SSF49344">
    <property type="entry name" value="CBD9-like"/>
    <property type="match status" value="1"/>
</dbReference>
<feature type="chain" id="PRO_5012395460" evidence="1">
    <location>
        <begin position="22"/>
        <end position="842"/>
    </location>
</feature>
<organism evidence="4 5">
    <name type="scientific">Tenacibaculum holothuriorum</name>
    <dbReference type="NCBI Taxonomy" id="1635173"/>
    <lineage>
        <taxon>Bacteria</taxon>
        <taxon>Pseudomonadati</taxon>
        <taxon>Bacteroidota</taxon>
        <taxon>Flavobacteriia</taxon>
        <taxon>Flavobacteriales</taxon>
        <taxon>Flavobacteriaceae</taxon>
        <taxon>Tenacibaculum</taxon>
    </lineage>
</organism>
<gene>
    <name evidence="4" type="ORF">WH52_06455</name>
</gene>
<accession>A0A1Y2PF27</accession>